<feature type="domain" description="DinB-like" evidence="1">
    <location>
        <begin position="24"/>
        <end position="121"/>
    </location>
</feature>
<evidence type="ECO:0000313" key="3">
    <source>
        <dbReference type="Proteomes" id="UP000471082"/>
    </source>
</evidence>
<dbReference type="Proteomes" id="UP000471082">
    <property type="component" value="Unassembled WGS sequence"/>
</dbReference>
<sequence>MAMSALSSLLGHHQQQQLTLLERYAQTRALSDRLAAPLSAEDAMVQSMPDASPSKWHLAHTTWFFERFVLQADPAYRVFDPAWDFLFNSYYQSVGPMHARARRGVLSRPSLQQVRDYRAAV</sequence>
<dbReference type="EMBL" id="JAAGYU010001171">
    <property type="protein sequence ID" value="NEL80025.1"/>
    <property type="molecule type" value="Genomic_DNA"/>
</dbReference>
<proteinExistence type="predicted"/>
<evidence type="ECO:0000259" key="1">
    <source>
        <dbReference type="Pfam" id="PF12867"/>
    </source>
</evidence>
<feature type="non-terminal residue" evidence="2">
    <location>
        <position position="121"/>
    </location>
</feature>
<protein>
    <submittedName>
        <fullName evidence="2">Ergothioneine biosynthesis protein EgtB</fullName>
    </submittedName>
</protein>
<organism evidence="2 3">
    <name type="scientific">Xanthomonas perforans</name>
    <dbReference type="NCBI Taxonomy" id="442694"/>
    <lineage>
        <taxon>Bacteria</taxon>
        <taxon>Pseudomonadati</taxon>
        <taxon>Pseudomonadota</taxon>
        <taxon>Gammaproteobacteria</taxon>
        <taxon>Lysobacterales</taxon>
        <taxon>Lysobacteraceae</taxon>
        <taxon>Xanthomonas</taxon>
    </lineage>
</organism>
<reference evidence="2 3" key="1">
    <citation type="submission" date="2019-11" db="EMBL/GenBank/DDBJ databases">
        <title>Genome-resolved metagenomics to study the prevalence of co-infection and intraspecific heterogeneity among plant pathogen metapopulations.</title>
        <authorList>
            <person name="Newberry E."/>
            <person name="Bhandari R."/>
            <person name="Kemble J."/>
            <person name="Sikora E."/>
            <person name="Potnis N."/>
        </authorList>
    </citation>
    <scope>NUCLEOTIDE SEQUENCE [LARGE SCALE GENOMIC DNA]</scope>
    <source>
        <strain evidence="2">Xp_Tom_Tuscaloosa_18b</strain>
    </source>
</reference>
<dbReference type="AlphaFoldDB" id="A0A7X5N220"/>
<comment type="caution">
    <text evidence="2">The sequence shown here is derived from an EMBL/GenBank/DDBJ whole genome shotgun (WGS) entry which is preliminary data.</text>
</comment>
<gene>
    <name evidence="2" type="ORF">G3W61_27740</name>
</gene>
<name>A0A7X5N220_XANPE</name>
<dbReference type="Pfam" id="PF12867">
    <property type="entry name" value="DinB_2"/>
    <property type="match status" value="1"/>
</dbReference>
<accession>A0A7X5N220</accession>
<dbReference type="InterPro" id="IPR024775">
    <property type="entry name" value="DinB-like"/>
</dbReference>
<evidence type="ECO:0000313" key="2">
    <source>
        <dbReference type="EMBL" id="NEL80025.1"/>
    </source>
</evidence>